<feature type="repeat" description="WD" evidence="3">
    <location>
        <begin position="191"/>
        <end position="225"/>
    </location>
</feature>
<dbReference type="PANTHER" id="PTHR44129">
    <property type="entry name" value="WD REPEAT-CONTAINING PROTEIN POP1"/>
    <property type="match status" value="1"/>
</dbReference>
<feature type="repeat" description="WD" evidence="3">
    <location>
        <begin position="65"/>
        <end position="106"/>
    </location>
</feature>
<dbReference type="InterPro" id="IPR036770">
    <property type="entry name" value="Ankyrin_rpt-contain_sf"/>
</dbReference>
<evidence type="ECO:0000256" key="4">
    <source>
        <dbReference type="SAM" id="Coils"/>
    </source>
</evidence>
<feature type="repeat" description="WD" evidence="3">
    <location>
        <begin position="149"/>
        <end position="190"/>
    </location>
</feature>
<dbReference type="InterPro" id="IPR019775">
    <property type="entry name" value="WD40_repeat_CS"/>
</dbReference>
<feature type="coiled-coil region" evidence="4">
    <location>
        <begin position="1276"/>
        <end position="1314"/>
    </location>
</feature>
<feature type="repeat" description="WD" evidence="3">
    <location>
        <begin position="611"/>
        <end position="652"/>
    </location>
</feature>
<dbReference type="InterPro" id="IPR015943">
    <property type="entry name" value="WD40/YVTN_repeat-like_dom_sf"/>
</dbReference>
<organism evidence="6 7">
    <name type="scientific">Stentor coeruleus</name>
    <dbReference type="NCBI Taxonomy" id="5963"/>
    <lineage>
        <taxon>Eukaryota</taxon>
        <taxon>Sar</taxon>
        <taxon>Alveolata</taxon>
        <taxon>Ciliophora</taxon>
        <taxon>Postciliodesmatophora</taxon>
        <taxon>Heterotrichea</taxon>
        <taxon>Heterotrichida</taxon>
        <taxon>Stentoridae</taxon>
        <taxon>Stentor</taxon>
    </lineage>
</organism>
<dbReference type="OrthoDB" id="305208at2759"/>
<dbReference type="SUPFAM" id="SSF50978">
    <property type="entry name" value="WD40 repeat-like"/>
    <property type="match status" value="3"/>
</dbReference>
<gene>
    <name evidence="6" type="ORF">SteCoe_17369</name>
</gene>
<feature type="repeat" description="WD" evidence="3">
    <location>
        <begin position="662"/>
        <end position="694"/>
    </location>
</feature>
<keyword evidence="7" id="KW-1185">Reference proteome</keyword>
<feature type="transmembrane region" description="Helical" evidence="5">
    <location>
        <begin position="1076"/>
        <end position="1095"/>
    </location>
</feature>
<feature type="repeat" description="WD" evidence="3">
    <location>
        <begin position="107"/>
        <end position="140"/>
    </location>
</feature>
<dbReference type="EMBL" id="MPUH01000356">
    <property type="protein sequence ID" value="OMJ82042.1"/>
    <property type="molecule type" value="Genomic_DNA"/>
</dbReference>
<evidence type="ECO:0000256" key="2">
    <source>
        <dbReference type="ARBA" id="ARBA00022737"/>
    </source>
</evidence>
<accession>A0A1R2BZ27</accession>
<feature type="repeat" description="WD" evidence="3">
    <location>
        <begin position="527"/>
        <end position="568"/>
    </location>
</feature>
<keyword evidence="5" id="KW-0472">Membrane</keyword>
<dbReference type="InterPro" id="IPR001680">
    <property type="entry name" value="WD40_rpt"/>
</dbReference>
<keyword evidence="1 3" id="KW-0853">WD repeat</keyword>
<feature type="transmembrane region" description="Helical" evidence="5">
    <location>
        <begin position="989"/>
        <end position="1011"/>
    </location>
</feature>
<dbReference type="Gene3D" id="1.25.40.20">
    <property type="entry name" value="Ankyrin repeat-containing domain"/>
    <property type="match status" value="1"/>
</dbReference>
<keyword evidence="5" id="KW-1133">Transmembrane helix</keyword>
<dbReference type="PROSITE" id="PS50294">
    <property type="entry name" value="WD_REPEATS_REGION"/>
    <property type="match status" value="14"/>
</dbReference>
<dbReference type="SMART" id="SM00320">
    <property type="entry name" value="WD40"/>
    <property type="match status" value="15"/>
</dbReference>
<feature type="repeat" description="WD" evidence="3">
    <location>
        <begin position="275"/>
        <end position="308"/>
    </location>
</feature>
<feature type="repeat" description="WD" evidence="3">
    <location>
        <begin position="485"/>
        <end position="526"/>
    </location>
</feature>
<evidence type="ECO:0000256" key="5">
    <source>
        <dbReference type="SAM" id="Phobius"/>
    </source>
</evidence>
<sequence length="1368" mass="153764">MSSFIEESLIQKSVEAPQNQSKTTLIKLKVDENKNDEALDELRKAWNFIQLEYKLGLPNSFVTTLKGHTYLVTSVSFSPDGKFLASGSGDNLIKIWSLAENKEESTLSGHSGEVFCISYSPDGRYLASGSGDGQIKIWNLALCQEKHSLKGHSKSVLSVNFSPDGKSLVSGSGDNLIKLWNVEEGIEKFTLSGHESDVYCVNFSRDGQILASASGDCHIKIWNINKKCEEFSLIGSMSEVYSLSFSPNERFLASGSGDNLIKIWNLPERKEEYSLIGHKSRVASLSFSPDSKYLASGSGDNLIKIWNLLDKSEQCTLTGHSSDVFSVSFSPDGKFLSSGSGDKLIKIWNLAEKSEENTLSGHTNNIASIVFSKNGRYLASGSRDNLIKIWDTMDYKEETTLVGHINRVTSLSFTPDSKYLASGSGDNLVKIWDLTRKAEEFSLSGHIGVVWSVSFSPDGKLLASGSGDKTIKIWTFGKKTEDFTLTGHNGTVWSVSFSPDGRFLASGSGDNVIKIWNLKERKEDCTLTGHSGTVWNVNFSPDGRFLASGSGDNLIKIWNLLEKKVQQTLIGHKNKVYSVTFSPGGRFLASGSGDNLIKIWNLAENKEECTLNGHSSEVYCVNFSHNGKVLASGSGDKFIKIWNLAEKKEKDTPAGFDGSKLTVSFSYDGKLLACGYGDSVIKVWNVPDKKLECTVLTHQDSLEDLEAIEFTNENKTIIIIYKFGIKAFSIPSGEEVAISLKSDSKIQTQNKYMKILNPLSCASSGYQNQIKTAEAYFYFQAKEFEKIHNPNTILTNLDFSIAHFMAMLGQEDIMEKFIKSKNLIIAPDGFGHSPIFYSIKCKHQRITDMLVDYLSDFTSYQKLNYKTCLSLMTLESDLPELLLNSSPQIDKLLSAAFITQGSSVHFGSPLKELPIKIISESALSTFEEFSSIEGDTIPLIIKQAPFKLPFSIGTAASRDLISAILECKNKDIYRTKLIQYIITQKWEGVIFWVYFYTGLLWSNILGLYFLITTRRFDFLIALLIINTVLMIWEGIQMTVAGKKYFKSAINHLDLIRCYTTAVFGILYVLNIEYSELTWIMIVLNLLRGFTGFRAFGNTRYYIRLLQMCIVRMKDFLMIFVYATLSLGLMNAISAKEDALTYQSMWSSPFGLIVGKTEPFYEKNVIQVVTYVLAVTTNMIIMLNMIISILGDVFDEFQLDAEVFNYTEMAEVILENEQILSFWSSKEEFRYLHVCMHAYEKSGTEWKGKIIDVRDFLRDKFLNNHLKPLFNDSTEQIKAVNERMANNDNKIDEKIQNINDKIASVDEKVTAIEEKVTDRIKVADENASIRFRVLEDKLFEFQDKFDDIENKVMNIQGSIDKVLKIISNR</sequence>
<keyword evidence="5" id="KW-0812">Transmembrane</keyword>
<dbReference type="CDD" id="cd00200">
    <property type="entry name" value="WD40"/>
    <property type="match status" value="2"/>
</dbReference>
<dbReference type="Gene3D" id="2.130.10.10">
    <property type="entry name" value="YVTN repeat-like/Quinoprotein amine dehydrogenase"/>
    <property type="match status" value="5"/>
</dbReference>
<dbReference type="PROSITE" id="PS50082">
    <property type="entry name" value="WD_REPEATS_2"/>
    <property type="match status" value="15"/>
</dbReference>
<feature type="repeat" description="WD" evidence="3">
    <location>
        <begin position="443"/>
        <end position="474"/>
    </location>
</feature>
<feature type="repeat" description="WD" evidence="3">
    <location>
        <begin position="359"/>
        <end position="400"/>
    </location>
</feature>
<dbReference type="Proteomes" id="UP000187209">
    <property type="component" value="Unassembled WGS sequence"/>
</dbReference>
<dbReference type="InterPro" id="IPR020472">
    <property type="entry name" value="WD40_PAC1"/>
</dbReference>
<feature type="transmembrane region" description="Helical" evidence="5">
    <location>
        <begin position="1167"/>
        <end position="1189"/>
    </location>
</feature>
<keyword evidence="4" id="KW-0175">Coiled coil</keyword>
<name>A0A1R2BZ27_9CILI</name>
<keyword evidence="2" id="KW-0677">Repeat</keyword>
<feature type="transmembrane region" description="Helical" evidence="5">
    <location>
        <begin position="1115"/>
        <end position="1134"/>
    </location>
</feature>
<dbReference type="InterPro" id="IPR050349">
    <property type="entry name" value="WD_LIS1/nudF_dynein_reg"/>
</dbReference>
<feature type="repeat" description="WD" evidence="3">
    <location>
        <begin position="317"/>
        <end position="358"/>
    </location>
</feature>
<feature type="repeat" description="WD" evidence="3">
    <location>
        <begin position="233"/>
        <end position="274"/>
    </location>
</feature>
<dbReference type="InterPro" id="IPR036322">
    <property type="entry name" value="WD40_repeat_dom_sf"/>
</dbReference>
<reference evidence="6 7" key="1">
    <citation type="submission" date="2016-11" db="EMBL/GenBank/DDBJ databases">
        <title>The macronuclear genome of Stentor coeruleus: a giant cell with tiny introns.</title>
        <authorList>
            <person name="Slabodnick M."/>
            <person name="Ruby J.G."/>
            <person name="Reiff S.B."/>
            <person name="Swart E.C."/>
            <person name="Gosai S."/>
            <person name="Prabakaran S."/>
            <person name="Witkowska E."/>
            <person name="Larue G.E."/>
            <person name="Fisher S."/>
            <person name="Freeman R.M."/>
            <person name="Gunawardena J."/>
            <person name="Chu W."/>
            <person name="Stover N.A."/>
            <person name="Gregory B.D."/>
            <person name="Nowacki M."/>
            <person name="Derisi J."/>
            <person name="Roy S.W."/>
            <person name="Marshall W.F."/>
            <person name="Sood P."/>
        </authorList>
    </citation>
    <scope>NUCLEOTIDE SEQUENCE [LARGE SCALE GENOMIC DNA]</scope>
    <source>
        <strain evidence="6">WM001</strain>
    </source>
</reference>
<feature type="repeat" description="WD" evidence="3">
    <location>
        <begin position="401"/>
        <end position="442"/>
    </location>
</feature>
<feature type="transmembrane region" description="Helical" evidence="5">
    <location>
        <begin position="1018"/>
        <end position="1035"/>
    </location>
</feature>
<dbReference type="SMR" id="A0A1R2BZ27"/>
<dbReference type="PROSITE" id="PS00678">
    <property type="entry name" value="WD_REPEATS_1"/>
    <property type="match status" value="11"/>
</dbReference>
<dbReference type="Pfam" id="PF25173">
    <property type="entry name" value="Beta-prop_WDR3_1st"/>
    <property type="match status" value="1"/>
</dbReference>
<evidence type="ECO:0000313" key="7">
    <source>
        <dbReference type="Proteomes" id="UP000187209"/>
    </source>
</evidence>
<dbReference type="PRINTS" id="PR00320">
    <property type="entry name" value="GPROTEINBRPT"/>
</dbReference>
<evidence type="ECO:0000313" key="6">
    <source>
        <dbReference type="EMBL" id="OMJ82042.1"/>
    </source>
</evidence>
<evidence type="ECO:0000256" key="3">
    <source>
        <dbReference type="PROSITE-ProRule" id="PRU00221"/>
    </source>
</evidence>
<comment type="caution">
    <text evidence="6">The sequence shown here is derived from an EMBL/GenBank/DDBJ whole genome shotgun (WGS) entry which is preliminary data.</text>
</comment>
<protein>
    <submittedName>
        <fullName evidence="6">Uncharacterized protein</fullName>
    </submittedName>
</protein>
<feature type="repeat" description="WD" evidence="3">
    <location>
        <begin position="569"/>
        <end position="610"/>
    </location>
</feature>
<dbReference type="Pfam" id="PF00400">
    <property type="entry name" value="WD40"/>
    <property type="match status" value="10"/>
</dbReference>
<proteinExistence type="predicted"/>
<evidence type="ECO:0000256" key="1">
    <source>
        <dbReference type="ARBA" id="ARBA00022574"/>
    </source>
</evidence>